<dbReference type="EMBL" id="KL659439">
    <property type="protein sequence ID" value="KFA69552.1"/>
    <property type="molecule type" value="Genomic_DNA"/>
</dbReference>
<gene>
    <name evidence="6" type="ORF">S40285_09120</name>
</gene>
<dbReference type="InterPro" id="IPR051175">
    <property type="entry name" value="CLK_kinases"/>
</dbReference>
<evidence type="ECO:0000256" key="1">
    <source>
        <dbReference type="ARBA" id="ARBA00022527"/>
    </source>
</evidence>
<proteinExistence type="predicted"/>
<evidence type="ECO:0000313" key="6">
    <source>
        <dbReference type="EMBL" id="KFA69552.1"/>
    </source>
</evidence>
<evidence type="ECO:0000256" key="3">
    <source>
        <dbReference type="ARBA" id="ARBA00022741"/>
    </source>
</evidence>
<dbReference type="Proteomes" id="UP000028524">
    <property type="component" value="Unassembled WGS sequence"/>
</dbReference>
<keyword evidence="2" id="KW-0808">Transferase</keyword>
<evidence type="ECO:0000256" key="4">
    <source>
        <dbReference type="ARBA" id="ARBA00022777"/>
    </source>
</evidence>
<protein>
    <recommendedName>
        <fullName evidence="8">Protein kinase domain-containing protein</fullName>
    </recommendedName>
</protein>
<name>A0A084R017_STAC4</name>
<accession>A0A084R017</accession>
<dbReference type="GO" id="GO:0005524">
    <property type="term" value="F:ATP binding"/>
    <property type="evidence" value="ECO:0007669"/>
    <property type="project" value="UniProtKB-KW"/>
</dbReference>
<dbReference type="InterPro" id="IPR011009">
    <property type="entry name" value="Kinase-like_dom_sf"/>
</dbReference>
<reference evidence="6 7" key="1">
    <citation type="journal article" date="2014" name="BMC Genomics">
        <title>Comparative genome sequencing reveals chemotype-specific gene clusters in the toxigenic black mold Stachybotrys.</title>
        <authorList>
            <person name="Semeiks J."/>
            <person name="Borek D."/>
            <person name="Otwinowski Z."/>
            <person name="Grishin N.V."/>
        </authorList>
    </citation>
    <scope>NUCLEOTIDE SEQUENCE [LARGE SCALE GENOMIC DNA]</scope>
    <source>
        <strain evidence="6 7">IBT 40285</strain>
    </source>
</reference>
<keyword evidence="7" id="KW-1185">Reference proteome</keyword>
<organism evidence="6 7">
    <name type="scientific">Stachybotrys chlorohalonatus (strain IBT 40285)</name>
    <dbReference type="NCBI Taxonomy" id="1283841"/>
    <lineage>
        <taxon>Eukaryota</taxon>
        <taxon>Fungi</taxon>
        <taxon>Dikarya</taxon>
        <taxon>Ascomycota</taxon>
        <taxon>Pezizomycotina</taxon>
        <taxon>Sordariomycetes</taxon>
        <taxon>Hypocreomycetidae</taxon>
        <taxon>Hypocreales</taxon>
        <taxon>Stachybotryaceae</taxon>
        <taxon>Stachybotrys</taxon>
    </lineage>
</organism>
<keyword evidence="1" id="KW-0723">Serine/threonine-protein kinase</keyword>
<evidence type="ECO:0000313" key="7">
    <source>
        <dbReference type="Proteomes" id="UP000028524"/>
    </source>
</evidence>
<sequence length="240" mass="25721">MCSTPSSTEFDSAGHDINIADDEIVNYTSFDYDGDLEHARATSQGTYLNGINEGLKPLEEYQDGGYHPIHLGGALGASGRYLVIHKLGHGGFGAMWLCRDVRDSGYVAVKVMAGDVTPDKVPDLALTRLDQSAPGADIGPLRLASPTVKLDKKPEPILRGMGYQGTLAMKLLHENGICHGNFRPANILVKLANIDDLPEDKLLSILGQPEKAYVRAKPGEGLPASSSQYLVIPGHFPIGC</sequence>
<evidence type="ECO:0008006" key="8">
    <source>
        <dbReference type="Google" id="ProtNLM"/>
    </source>
</evidence>
<keyword evidence="4" id="KW-0418">Kinase</keyword>
<dbReference type="SUPFAM" id="SSF56112">
    <property type="entry name" value="Protein kinase-like (PK-like)"/>
    <property type="match status" value="1"/>
</dbReference>
<keyword evidence="5" id="KW-0067">ATP-binding</keyword>
<dbReference type="HOGENOM" id="CLU_1157034_0_0_1"/>
<dbReference type="InParanoid" id="A0A084R017"/>
<dbReference type="PANTHER" id="PTHR45646:SF2">
    <property type="entry name" value="PROTEIN KINASE DOMAIN-CONTAINING PROTEIN"/>
    <property type="match status" value="1"/>
</dbReference>
<dbReference type="AlphaFoldDB" id="A0A084R017"/>
<evidence type="ECO:0000256" key="5">
    <source>
        <dbReference type="ARBA" id="ARBA00022840"/>
    </source>
</evidence>
<keyword evidence="3" id="KW-0547">Nucleotide-binding</keyword>
<dbReference type="OrthoDB" id="5979581at2759"/>
<dbReference type="GO" id="GO:0004674">
    <property type="term" value="F:protein serine/threonine kinase activity"/>
    <property type="evidence" value="ECO:0007669"/>
    <property type="project" value="UniProtKB-KW"/>
</dbReference>
<evidence type="ECO:0000256" key="2">
    <source>
        <dbReference type="ARBA" id="ARBA00022679"/>
    </source>
</evidence>
<dbReference type="STRING" id="1283841.A0A084R017"/>
<dbReference type="Gene3D" id="3.30.200.20">
    <property type="entry name" value="Phosphorylase Kinase, domain 1"/>
    <property type="match status" value="1"/>
</dbReference>
<dbReference type="PANTHER" id="PTHR45646">
    <property type="entry name" value="SERINE/THREONINE-PROTEIN KINASE DOA-RELATED"/>
    <property type="match status" value="1"/>
</dbReference>